<name>A0A427B6Z1_ENSVE</name>
<reference evidence="2 3" key="1">
    <citation type="journal article" date="2014" name="Agronomy (Basel)">
        <title>A Draft Genome Sequence for Ensete ventricosum, the Drought-Tolerant Tree Against Hunger.</title>
        <authorList>
            <person name="Harrison J."/>
            <person name="Moore K.A."/>
            <person name="Paszkiewicz K."/>
            <person name="Jones T."/>
            <person name="Grant M."/>
            <person name="Ambacheew D."/>
            <person name="Muzemil S."/>
            <person name="Studholme D.J."/>
        </authorList>
    </citation>
    <scope>NUCLEOTIDE SEQUENCE [LARGE SCALE GENOMIC DNA]</scope>
</reference>
<dbReference type="Proteomes" id="UP000287651">
    <property type="component" value="Unassembled WGS sequence"/>
</dbReference>
<feature type="region of interest" description="Disordered" evidence="1">
    <location>
        <begin position="48"/>
        <end position="73"/>
    </location>
</feature>
<comment type="caution">
    <text evidence="2">The sequence shown here is derived from an EMBL/GenBank/DDBJ whole genome shotgun (WGS) entry which is preliminary data.</text>
</comment>
<accession>A0A427B6Z1</accession>
<proteinExistence type="predicted"/>
<dbReference type="EMBL" id="AMZH03000347">
    <property type="protein sequence ID" value="RRT84206.1"/>
    <property type="molecule type" value="Genomic_DNA"/>
</dbReference>
<gene>
    <name evidence="2" type="ORF">B296_00006658</name>
</gene>
<sequence>MGKQELKGVQVGEGGRGGVYTPNTGDGGSRGREDCGKTRVACRDESALRAGGSRGTRAAVRSATERDESKPGVVFPSFHGGRYRARFGRPRVAGTTSPCANLDAAC</sequence>
<evidence type="ECO:0000313" key="3">
    <source>
        <dbReference type="Proteomes" id="UP000287651"/>
    </source>
</evidence>
<feature type="region of interest" description="Disordered" evidence="1">
    <location>
        <begin position="1"/>
        <end position="36"/>
    </location>
</feature>
<protein>
    <submittedName>
        <fullName evidence="2">Uncharacterized protein</fullName>
    </submittedName>
</protein>
<dbReference type="AlphaFoldDB" id="A0A427B6Z1"/>
<evidence type="ECO:0000256" key="1">
    <source>
        <dbReference type="SAM" id="MobiDB-lite"/>
    </source>
</evidence>
<evidence type="ECO:0000313" key="2">
    <source>
        <dbReference type="EMBL" id="RRT84206.1"/>
    </source>
</evidence>
<organism evidence="2 3">
    <name type="scientific">Ensete ventricosum</name>
    <name type="common">Abyssinian banana</name>
    <name type="synonym">Musa ensete</name>
    <dbReference type="NCBI Taxonomy" id="4639"/>
    <lineage>
        <taxon>Eukaryota</taxon>
        <taxon>Viridiplantae</taxon>
        <taxon>Streptophyta</taxon>
        <taxon>Embryophyta</taxon>
        <taxon>Tracheophyta</taxon>
        <taxon>Spermatophyta</taxon>
        <taxon>Magnoliopsida</taxon>
        <taxon>Liliopsida</taxon>
        <taxon>Zingiberales</taxon>
        <taxon>Musaceae</taxon>
        <taxon>Ensete</taxon>
    </lineage>
</organism>